<dbReference type="InterPro" id="IPR050378">
    <property type="entry name" value="Metallo-dep_Hydrolases_sf"/>
</dbReference>
<dbReference type="InterPro" id="IPR023100">
    <property type="entry name" value="D-aminoacylase_insert_dom_sf"/>
</dbReference>
<evidence type="ECO:0000259" key="1">
    <source>
        <dbReference type="Pfam" id="PF07969"/>
    </source>
</evidence>
<name>A0ABT5XXR7_9FLAO</name>
<proteinExistence type="predicted"/>
<dbReference type="SUPFAM" id="SSF51338">
    <property type="entry name" value="Composite domain of metallo-dependent hydrolases"/>
    <property type="match status" value="1"/>
</dbReference>
<dbReference type="Gene3D" id="3.30.1490.130">
    <property type="entry name" value="D-aminoacylase. Domain 3"/>
    <property type="match status" value="1"/>
</dbReference>
<dbReference type="InterPro" id="IPR013108">
    <property type="entry name" value="Amidohydro_3"/>
</dbReference>
<dbReference type="InterPro" id="IPR032466">
    <property type="entry name" value="Metal_Hydrolase"/>
</dbReference>
<dbReference type="EMBL" id="JARFVB010000003">
    <property type="protein sequence ID" value="MDF0715981.1"/>
    <property type="molecule type" value="Genomic_DNA"/>
</dbReference>
<organism evidence="2 3">
    <name type="scientific">Flagellimonas yonaguniensis</name>
    <dbReference type="NCBI Taxonomy" id="3031325"/>
    <lineage>
        <taxon>Bacteria</taxon>
        <taxon>Pseudomonadati</taxon>
        <taxon>Bacteroidota</taxon>
        <taxon>Flavobacteriia</taxon>
        <taxon>Flavobacteriales</taxon>
        <taxon>Flavobacteriaceae</taxon>
        <taxon>Flagellimonas</taxon>
    </lineage>
</organism>
<dbReference type="Gene3D" id="3.20.20.140">
    <property type="entry name" value="Metal-dependent hydrolases"/>
    <property type="match status" value="2"/>
</dbReference>
<reference evidence="2 3" key="1">
    <citation type="submission" date="2023-03" db="EMBL/GenBank/DDBJ databases">
        <title>Muricauda XX sp. nov. and Muricauda XXX sp. nov., two novel species isolated from Okinawa Trough.</title>
        <authorList>
            <person name="Cao W."/>
            <person name="Deng X."/>
        </authorList>
    </citation>
    <scope>NUCLEOTIDE SEQUENCE [LARGE SCALE GENOMIC DNA]</scope>
    <source>
        <strain evidence="2 3">334s03</strain>
    </source>
</reference>
<dbReference type="Pfam" id="PF07969">
    <property type="entry name" value="Amidohydro_3"/>
    <property type="match status" value="1"/>
</dbReference>
<sequence length="518" mass="57390">MSHNISFGCFVAFVLLMLSCTKPKVEADILIENGTVYNGVDAEPKMMSIAIKEDKIIYVGKAEDVKIMASRTIDASGMVVSPGFIDPHTHATLDLDNPELSDNRPFLFQGVTTVTVGNDGNSPYPLQIYRTKCEINGVGTNVILLVGHGTIRNRVMGMTDREASGRDIQKMEELVQQEMNAGAFGMSTGLFYAPGSYSDTEEIVALAKVVARNNGIYDTHMRDESTYSIGLIPAIQETIEIGQRAQLPVHISHIKCLGVEVWKQSDSIINIIEDAQRKGVDITANQYPYEASATGLQSAVVPRWAESGGKDSLFIRYQDSRWRNRILEETQNNIARRGGPQTLLIVQSPNKDYEGKTLLEISETLNMGPEETVFKILEEGYIKIASFNMNPYDIANFMDEPWVVTGSDGGSGHPRKYGTFPRKYHKYVKQDSVLDLGSFIKQSTSVTADILRVSKRGKLLEGYFADIIIFNPNTFEDKATYNDAFQLAQGVKYSIINGEISIDQGEYTGGRNGIVLKK</sequence>
<dbReference type="PANTHER" id="PTHR11647">
    <property type="entry name" value="HYDRANTOINASE/DIHYDROPYRIMIDINASE FAMILY MEMBER"/>
    <property type="match status" value="1"/>
</dbReference>
<dbReference type="Proteomes" id="UP001221366">
    <property type="component" value="Unassembled WGS sequence"/>
</dbReference>
<gene>
    <name evidence="2" type="ORF">PY092_07470</name>
</gene>
<evidence type="ECO:0000313" key="3">
    <source>
        <dbReference type="Proteomes" id="UP001221366"/>
    </source>
</evidence>
<dbReference type="PANTHER" id="PTHR11647:SF1">
    <property type="entry name" value="COLLAPSIN RESPONSE MEDIATOR PROTEIN"/>
    <property type="match status" value="1"/>
</dbReference>
<feature type="domain" description="Amidohydrolase 3" evidence="1">
    <location>
        <begin position="71"/>
        <end position="500"/>
    </location>
</feature>
<dbReference type="RefSeq" id="WP_275615226.1">
    <property type="nucleotide sequence ID" value="NZ_JARFVB010000003.1"/>
</dbReference>
<accession>A0ABT5XXR7</accession>
<dbReference type="Gene3D" id="2.30.40.10">
    <property type="entry name" value="Urease, subunit C, domain 1"/>
    <property type="match status" value="1"/>
</dbReference>
<dbReference type="SUPFAM" id="SSF51556">
    <property type="entry name" value="Metallo-dependent hydrolases"/>
    <property type="match status" value="1"/>
</dbReference>
<dbReference type="InterPro" id="IPR011059">
    <property type="entry name" value="Metal-dep_hydrolase_composite"/>
</dbReference>
<comment type="caution">
    <text evidence="2">The sequence shown here is derived from an EMBL/GenBank/DDBJ whole genome shotgun (WGS) entry which is preliminary data.</text>
</comment>
<keyword evidence="3" id="KW-1185">Reference proteome</keyword>
<evidence type="ECO:0000313" key="2">
    <source>
        <dbReference type="EMBL" id="MDF0715981.1"/>
    </source>
</evidence>
<protein>
    <submittedName>
        <fullName evidence="2">Amidohydrolase family protein</fullName>
    </submittedName>
</protein>